<evidence type="ECO:0000256" key="10">
    <source>
        <dbReference type="ARBA" id="ARBA00025699"/>
    </source>
</evidence>
<dbReference type="Proteomes" id="UP000824239">
    <property type="component" value="Unassembled WGS sequence"/>
</dbReference>
<keyword evidence="9 12" id="KW-0949">S-adenosyl-L-methionine</keyword>
<dbReference type="Pfam" id="PF04452">
    <property type="entry name" value="Methyltrans_RNA"/>
    <property type="match status" value="1"/>
</dbReference>
<evidence type="ECO:0000256" key="4">
    <source>
        <dbReference type="ARBA" id="ARBA00013673"/>
    </source>
</evidence>
<evidence type="ECO:0000259" key="13">
    <source>
        <dbReference type="Pfam" id="PF04452"/>
    </source>
</evidence>
<evidence type="ECO:0000256" key="9">
    <source>
        <dbReference type="ARBA" id="ARBA00022691"/>
    </source>
</evidence>
<feature type="domain" description="Ribosomal RNA small subunit methyltransferase E methyltransferase" evidence="13">
    <location>
        <begin position="73"/>
        <end position="237"/>
    </location>
</feature>
<evidence type="ECO:0000256" key="6">
    <source>
        <dbReference type="ARBA" id="ARBA00022552"/>
    </source>
</evidence>
<gene>
    <name evidence="15" type="ORF">IAA53_03495</name>
</gene>
<dbReference type="NCBIfam" id="NF008692">
    <property type="entry name" value="PRK11713.1-5"/>
    <property type="match status" value="1"/>
</dbReference>
<name>A0A9D1DGT8_9FIRM</name>
<keyword evidence="6 12" id="KW-0698">rRNA processing</keyword>
<dbReference type="SUPFAM" id="SSF88697">
    <property type="entry name" value="PUA domain-like"/>
    <property type="match status" value="1"/>
</dbReference>
<dbReference type="InterPro" id="IPR029028">
    <property type="entry name" value="Alpha/beta_knot_MTases"/>
</dbReference>
<dbReference type="PIRSF" id="PIRSF015601">
    <property type="entry name" value="MTase_slr0722"/>
    <property type="match status" value="1"/>
</dbReference>
<evidence type="ECO:0000256" key="1">
    <source>
        <dbReference type="ARBA" id="ARBA00004496"/>
    </source>
</evidence>
<comment type="function">
    <text evidence="10 12">Specifically methylates the N3 position of the uracil ring of uridine 1498 (m3U1498) in 16S rRNA. Acts on the fully assembled 30S ribosomal subunit.</text>
</comment>
<dbReference type="InterPro" id="IPR015947">
    <property type="entry name" value="PUA-like_sf"/>
</dbReference>
<evidence type="ECO:0000259" key="14">
    <source>
        <dbReference type="Pfam" id="PF20260"/>
    </source>
</evidence>
<dbReference type="GO" id="GO:0005737">
    <property type="term" value="C:cytoplasm"/>
    <property type="evidence" value="ECO:0007669"/>
    <property type="project" value="UniProtKB-SubCell"/>
</dbReference>
<comment type="similarity">
    <text evidence="2 12">Belongs to the RNA methyltransferase RsmE family.</text>
</comment>
<evidence type="ECO:0000313" key="16">
    <source>
        <dbReference type="Proteomes" id="UP000824239"/>
    </source>
</evidence>
<evidence type="ECO:0000256" key="12">
    <source>
        <dbReference type="PIRNR" id="PIRNR015601"/>
    </source>
</evidence>
<dbReference type="InterPro" id="IPR046887">
    <property type="entry name" value="RsmE_PUA-like"/>
</dbReference>
<evidence type="ECO:0000256" key="11">
    <source>
        <dbReference type="ARBA" id="ARBA00047944"/>
    </source>
</evidence>
<sequence>MPRFFVPPSALVGDLVTLEGEQAAHAKALRLAPGEEVTLCDGAGTDYRCTVSSLQSGQLTLAVQQSMPSCTEPTLRVSLYLGFPKADKLEHVIQKATELGAFEIVAFPCARSVSRPDGKSLAKKLERWQKIAASAAEQSGRGRIPQVLALDSFDQAVCRAAQADWSALFYENERQCSLRRAWEGRAIRSAAIFTGPEGGLTEDEVAQARAAGMAVCTLGPRILRCETAPLCALSALMYAADELA</sequence>
<evidence type="ECO:0000256" key="8">
    <source>
        <dbReference type="ARBA" id="ARBA00022679"/>
    </source>
</evidence>
<dbReference type="Gene3D" id="3.40.1280.10">
    <property type="match status" value="1"/>
</dbReference>
<dbReference type="PANTHER" id="PTHR30027:SF3">
    <property type="entry name" value="16S RRNA (URACIL(1498)-N(3))-METHYLTRANSFERASE"/>
    <property type="match status" value="1"/>
</dbReference>
<evidence type="ECO:0000313" key="15">
    <source>
        <dbReference type="EMBL" id="HIR50338.1"/>
    </source>
</evidence>
<proteinExistence type="inferred from homology"/>
<dbReference type="GO" id="GO:0070042">
    <property type="term" value="F:rRNA (uridine-N3-)-methyltransferase activity"/>
    <property type="evidence" value="ECO:0007669"/>
    <property type="project" value="TreeGrafter"/>
</dbReference>
<dbReference type="GO" id="GO:0070475">
    <property type="term" value="P:rRNA base methylation"/>
    <property type="evidence" value="ECO:0007669"/>
    <property type="project" value="TreeGrafter"/>
</dbReference>
<dbReference type="Pfam" id="PF20260">
    <property type="entry name" value="PUA_4"/>
    <property type="match status" value="1"/>
</dbReference>
<comment type="subcellular location">
    <subcellularLocation>
        <location evidence="1 12">Cytoplasm</location>
    </subcellularLocation>
</comment>
<protein>
    <recommendedName>
        <fullName evidence="4 12">Ribosomal RNA small subunit methyltransferase E</fullName>
        <ecNumber evidence="3 12">2.1.1.193</ecNumber>
    </recommendedName>
</protein>
<keyword evidence="7 12" id="KW-0489">Methyltransferase</keyword>
<keyword evidence="5 12" id="KW-0963">Cytoplasm</keyword>
<dbReference type="InterPro" id="IPR046886">
    <property type="entry name" value="RsmE_MTase_dom"/>
</dbReference>
<evidence type="ECO:0000256" key="5">
    <source>
        <dbReference type="ARBA" id="ARBA00022490"/>
    </source>
</evidence>
<feature type="domain" description="Ribosomal RNA small subunit methyltransferase E PUA-like" evidence="14">
    <location>
        <begin position="18"/>
        <end position="62"/>
    </location>
</feature>
<dbReference type="InterPro" id="IPR029026">
    <property type="entry name" value="tRNA_m1G_MTases_N"/>
</dbReference>
<dbReference type="EC" id="2.1.1.193" evidence="3 12"/>
<comment type="catalytic activity">
    <reaction evidence="11 12">
        <text>uridine(1498) in 16S rRNA + S-adenosyl-L-methionine = N(3)-methyluridine(1498) in 16S rRNA + S-adenosyl-L-homocysteine + H(+)</text>
        <dbReference type="Rhea" id="RHEA:42920"/>
        <dbReference type="Rhea" id="RHEA-COMP:10283"/>
        <dbReference type="Rhea" id="RHEA-COMP:10284"/>
        <dbReference type="ChEBI" id="CHEBI:15378"/>
        <dbReference type="ChEBI" id="CHEBI:57856"/>
        <dbReference type="ChEBI" id="CHEBI:59789"/>
        <dbReference type="ChEBI" id="CHEBI:65315"/>
        <dbReference type="ChEBI" id="CHEBI:74502"/>
        <dbReference type="EC" id="2.1.1.193"/>
    </reaction>
</comment>
<reference evidence="15" key="2">
    <citation type="journal article" date="2021" name="PeerJ">
        <title>Extensive microbial diversity within the chicken gut microbiome revealed by metagenomics and culture.</title>
        <authorList>
            <person name="Gilroy R."/>
            <person name="Ravi A."/>
            <person name="Getino M."/>
            <person name="Pursley I."/>
            <person name="Horton D.L."/>
            <person name="Alikhan N.F."/>
            <person name="Baker D."/>
            <person name="Gharbi K."/>
            <person name="Hall N."/>
            <person name="Watson M."/>
            <person name="Adriaenssens E.M."/>
            <person name="Foster-Nyarko E."/>
            <person name="Jarju S."/>
            <person name="Secka A."/>
            <person name="Antonio M."/>
            <person name="Oren A."/>
            <person name="Chaudhuri R.R."/>
            <person name="La Ragione R."/>
            <person name="Hildebrand F."/>
            <person name="Pallen M.J."/>
        </authorList>
    </citation>
    <scope>NUCLEOTIDE SEQUENCE</scope>
    <source>
        <strain evidence="15">ChiBcec15-4380</strain>
    </source>
</reference>
<keyword evidence="8 12" id="KW-0808">Transferase</keyword>
<accession>A0A9D1DGT8</accession>
<dbReference type="CDD" id="cd18084">
    <property type="entry name" value="RsmE-like"/>
    <property type="match status" value="1"/>
</dbReference>
<comment type="caution">
    <text evidence="15">The sequence shown here is derived from an EMBL/GenBank/DDBJ whole genome shotgun (WGS) entry which is preliminary data.</text>
</comment>
<evidence type="ECO:0000256" key="7">
    <source>
        <dbReference type="ARBA" id="ARBA00022603"/>
    </source>
</evidence>
<dbReference type="SUPFAM" id="SSF75217">
    <property type="entry name" value="alpha/beta knot"/>
    <property type="match status" value="1"/>
</dbReference>
<dbReference type="PANTHER" id="PTHR30027">
    <property type="entry name" value="RIBOSOMAL RNA SMALL SUBUNIT METHYLTRANSFERASE E"/>
    <property type="match status" value="1"/>
</dbReference>
<dbReference type="InterPro" id="IPR006700">
    <property type="entry name" value="RsmE"/>
</dbReference>
<reference evidence="15" key="1">
    <citation type="submission" date="2020-10" db="EMBL/GenBank/DDBJ databases">
        <authorList>
            <person name="Gilroy R."/>
        </authorList>
    </citation>
    <scope>NUCLEOTIDE SEQUENCE</scope>
    <source>
        <strain evidence="15">ChiBcec15-4380</strain>
    </source>
</reference>
<organism evidence="15 16">
    <name type="scientific">Candidatus Avoscillospira avicola</name>
    <dbReference type="NCBI Taxonomy" id="2840706"/>
    <lineage>
        <taxon>Bacteria</taxon>
        <taxon>Bacillati</taxon>
        <taxon>Bacillota</taxon>
        <taxon>Clostridia</taxon>
        <taxon>Eubacteriales</taxon>
        <taxon>Oscillospiraceae</taxon>
        <taxon>Oscillospiraceae incertae sedis</taxon>
        <taxon>Candidatus Avoscillospira</taxon>
    </lineage>
</organism>
<dbReference type="EMBL" id="DVHE01000024">
    <property type="protein sequence ID" value="HIR50338.1"/>
    <property type="molecule type" value="Genomic_DNA"/>
</dbReference>
<dbReference type="NCBIfam" id="TIGR00046">
    <property type="entry name" value="RsmE family RNA methyltransferase"/>
    <property type="match status" value="1"/>
</dbReference>
<evidence type="ECO:0000256" key="2">
    <source>
        <dbReference type="ARBA" id="ARBA00005528"/>
    </source>
</evidence>
<dbReference type="AlphaFoldDB" id="A0A9D1DGT8"/>
<evidence type="ECO:0000256" key="3">
    <source>
        <dbReference type="ARBA" id="ARBA00012328"/>
    </source>
</evidence>